<dbReference type="Pfam" id="PF01916">
    <property type="entry name" value="DS"/>
    <property type="match status" value="1"/>
</dbReference>
<proteinExistence type="inferred from homology"/>
<dbReference type="PANTHER" id="PTHR11703">
    <property type="entry name" value="DEOXYHYPUSINE SYNTHASE"/>
    <property type="match status" value="1"/>
</dbReference>
<gene>
    <name evidence="3" type="ORF">H8E19_08075</name>
</gene>
<comment type="similarity">
    <text evidence="1">Belongs to the deoxyhypusine synthase family.</text>
</comment>
<dbReference type="GO" id="GO:0005737">
    <property type="term" value="C:cytoplasm"/>
    <property type="evidence" value="ECO:0007669"/>
    <property type="project" value="TreeGrafter"/>
</dbReference>
<dbReference type="InterPro" id="IPR002773">
    <property type="entry name" value="Deoxyhypusine_synthase"/>
</dbReference>
<dbReference type="InterPro" id="IPR029035">
    <property type="entry name" value="DHS-like_NAD/FAD-binding_dom"/>
</dbReference>
<comment type="caution">
    <text evidence="3">The sequence shown here is derived from an EMBL/GenBank/DDBJ whole genome shotgun (WGS) entry which is preliminary data.</text>
</comment>
<keyword evidence="2" id="KW-0520">NAD</keyword>
<dbReference type="FunFam" id="3.40.910.10:FF:000010">
    <property type="entry name" value="Deoxyhypusine synthase"/>
    <property type="match status" value="1"/>
</dbReference>
<dbReference type="GO" id="GO:0034038">
    <property type="term" value="F:deoxyhypusine synthase activity"/>
    <property type="evidence" value="ECO:0007669"/>
    <property type="project" value="TreeGrafter"/>
</dbReference>
<dbReference type="InterPro" id="IPR036982">
    <property type="entry name" value="Deoxyhypusine_synthase_sf"/>
</dbReference>
<dbReference type="Gene3D" id="3.40.910.10">
    <property type="entry name" value="Deoxyhypusine synthase"/>
    <property type="match status" value="1"/>
</dbReference>
<name>A0A8J6T309_9DELT</name>
<evidence type="ECO:0000256" key="2">
    <source>
        <dbReference type="ARBA" id="ARBA00023027"/>
    </source>
</evidence>
<dbReference type="Proteomes" id="UP000650524">
    <property type="component" value="Unassembled WGS sequence"/>
</dbReference>
<dbReference type="SUPFAM" id="SSF52467">
    <property type="entry name" value="DHS-like NAD/FAD-binding domain"/>
    <property type="match status" value="1"/>
</dbReference>
<organism evidence="3 4">
    <name type="scientific">Candidatus Desulfacyla euxinica</name>
    <dbReference type="NCBI Taxonomy" id="2841693"/>
    <lineage>
        <taxon>Bacteria</taxon>
        <taxon>Deltaproteobacteria</taxon>
        <taxon>Candidatus Desulfacyla</taxon>
    </lineage>
</organism>
<protein>
    <submittedName>
        <fullName evidence="3">Deoxyhypusine synthase family protein</fullName>
    </submittedName>
</protein>
<reference evidence="3 4" key="1">
    <citation type="submission" date="2020-08" db="EMBL/GenBank/DDBJ databases">
        <title>Bridging the membrane lipid divide: bacteria of the FCB group superphylum have the potential to synthesize archaeal ether lipids.</title>
        <authorList>
            <person name="Villanueva L."/>
            <person name="Von Meijenfeldt F.A.B."/>
            <person name="Westbye A.B."/>
            <person name="Yadav S."/>
            <person name="Hopmans E.C."/>
            <person name="Dutilh B.E."/>
            <person name="Sinninghe Damste J.S."/>
        </authorList>
    </citation>
    <scope>NUCLEOTIDE SEQUENCE [LARGE SCALE GENOMIC DNA]</scope>
    <source>
        <strain evidence="3">NIOZ-UU27</strain>
    </source>
</reference>
<accession>A0A8J6T309</accession>
<sequence>MKRIKDFTWKQGMTVQELMQQYQSLGYQSTELYKVSEVFVRMKKDSAKIFLTFTSNMVTSGLRGFFAQVLKKGMADIVVTTVGSIEEDIMKAMGETFKIGDFEADDVDLHEKGKNRVGNILINNESYGKIEAVFLPILRELYKKKPRWAVSEMLREIGLVLDDEHSILATAAKYDIPVFCPAITDSAFGFHLYLFQRKHPDFMIDVVKDFGNILFSVSYDDKKGVIALGGSISKHHAILFTLLNGGAEYAAYITTAHKTSGSMSGANTNEAKSWGKVKDSADIATAIGDVTILFPLAMINAMEELQAEGLLREE</sequence>
<evidence type="ECO:0000313" key="3">
    <source>
        <dbReference type="EMBL" id="MBC8177350.1"/>
    </source>
</evidence>
<dbReference type="PANTHER" id="PTHR11703:SF0">
    <property type="entry name" value="DEOXYHYPUSINE SYNTHASE"/>
    <property type="match status" value="1"/>
</dbReference>
<evidence type="ECO:0000313" key="4">
    <source>
        <dbReference type="Proteomes" id="UP000650524"/>
    </source>
</evidence>
<dbReference type="EMBL" id="JACNJD010000203">
    <property type="protein sequence ID" value="MBC8177350.1"/>
    <property type="molecule type" value="Genomic_DNA"/>
</dbReference>
<evidence type="ECO:0000256" key="1">
    <source>
        <dbReference type="ARBA" id="ARBA00009892"/>
    </source>
</evidence>
<dbReference type="AlphaFoldDB" id="A0A8J6T309"/>